<feature type="transmembrane region" description="Helical" evidence="11">
    <location>
        <begin position="747"/>
        <end position="766"/>
    </location>
</feature>
<feature type="transmembrane region" description="Helical" evidence="11">
    <location>
        <begin position="500"/>
        <end position="524"/>
    </location>
</feature>
<gene>
    <name evidence="17" type="ORF">INS90_01065</name>
</gene>
<dbReference type="InterPro" id="IPR050616">
    <property type="entry name" value="CPA3_Na-H_Antiporter_A"/>
</dbReference>
<evidence type="ECO:0000256" key="9">
    <source>
        <dbReference type="RuleBase" id="RU000320"/>
    </source>
</evidence>
<feature type="transmembrane region" description="Helical" evidence="11">
    <location>
        <begin position="628"/>
        <end position="646"/>
    </location>
</feature>
<dbReference type="GO" id="GO:0006811">
    <property type="term" value="P:monoatomic ion transport"/>
    <property type="evidence" value="ECO:0007669"/>
    <property type="project" value="UniProtKB-KW"/>
</dbReference>
<feature type="transmembrane region" description="Helical" evidence="11">
    <location>
        <begin position="73"/>
        <end position="92"/>
    </location>
</feature>
<keyword evidence="6 11" id="KW-1133">Transmembrane helix</keyword>
<dbReference type="InterPro" id="IPR001750">
    <property type="entry name" value="ND/Mrp_TM"/>
</dbReference>
<dbReference type="NCBIfam" id="NF009284">
    <property type="entry name" value="PRK12644.1"/>
    <property type="match status" value="1"/>
</dbReference>
<feature type="transmembrane region" description="Helical" evidence="11">
    <location>
        <begin position="29"/>
        <end position="48"/>
    </location>
</feature>
<evidence type="ECO:0000256" key="7">
    <source>
        <dbReference type="ARBA" id="ARBA00023065"/>
    </source>
</evidence>
<feature type="transmembrane region" description="Helical" evidence="11">
    <location>
        <begin position="280"/>
        <end position="300"/>
    </location>
</feature>
<evidence type="ECO:0000256" key="1">
    <source>
        <dbReference type="ARBA" id="ARBA00004651"/>
    </source>
</evidence>
<feature type="transmembrane region" description="Helical" evidence="11">
    <location>
        <begin position="603"/>
        <end position="621"/>
    </location>
</feature>
<dbReference type="RefSeq" id="WP_197553718.1">
    <property type="nucleotide sequence ID" value="NZ_CP063212.1"/>
</dbReference>
<evidence type="ECO:0000256" key="3">
    <source>
        <dbReference type="ARBA" id="ARBA00022449"/>
    </source>
</evidence>
<dbReference type="Pfam" id="PF00662">
    <property type="entry name" value="Proton_antipo_N"/>
    <property type="match status" value="1"/>
</dbReference>
<accession>A0A7M1R0X8</accession>
<comment type="subcellular location">
    <subcellularLocation>
        <location evidence="1">Cell membrane</location>
        <topology evidence="1">Multi-pass membrane protein</topology>
    </subcellularLocation>
    <subcellularLocation>
        <location evidence="9">Membrane</location>
        <topology evidence="9">Multi-pass membrane protein</topology>
    </subcellularLocation>
</comment>
<feature type="transmembrane region" description="Helical" evidence="11">
    <location>
        <begin position="6"/>
        <end position="22"/>
    </location>
</feature>
<feature type="transmembrane region" description="Helical" evidence="11">
    <location>
        <begin position="652"/>
        <end position="670"/>
    </location>
</feature>
<keyword evidence="4" id="KW-1003">Cell membrane</keyword>
<reference evidence="17 18" key="1">
    <citation type="submission" date="2020-10" db="EMBL/GenBank/DDBJ databases">
        <title>Trueperella pecoris sp. nov. isolated from bovine and porcine specimens.</title>
        <authorList>
            <person name="Schoenecker L."/>
            <person name="Schnydrig P."/>
            <person name="Brodard I."/>
            <person name="Thomann A."/>
            <person name="Hemphill A."/>
            <person name="Rodriguez-Campos S."/>
            <person name="Perreten V."/>
            <person name="Jores J."/>
            <person name="Kittl S."/>
        </authorList>
    </citation>
    <scope>NUCLEOTIDE SEQUENCE [LARGE SCALE GENOMIC DNA]</scope>
    <source>
        <strain evidence="17 18">19OD0592</strain>
    </source>
</reference>
<feature type="transmembrane region" description="Helical" evidence="11">
    <location>
        <begin position="690"/>
        <end position="710"/>
    </location>
</feature>
<feature type="domain" description="MrpA C-terminal/MbhE" evidence="16">
    <location>
        <begin position="687"/>
        <end position="764"/>
    </location>
</feature>
<evidence type="ECO:0000256" key="10">
    <source>
        <dbReference type="SAM" id="MobiDB-lite"/>
    </source>
</evidence>
<feature type="transmembrane region" description="Helical" evidence="11">
    <location>
        <begin position="457"/>
        <end position="480"/>
    </location>
</feature>
<feature type="transmembrane region" description="Helical" evidence="11">
    <location>
        <begin position="841"/>
        <end position="860"/>
    </location>
</feature>
<dbReference type="GO" id="GO:0015297">
    <property type="term" value="F:antiporter activity"/>
    <property type="evidence" value="ECO:0007669"/>
    <property type="project" value="UniProtKB-KW"/>
</dbReference>
<organism evidence="17 18">
    <name type="scientific">Trueperella pecoris</name>
    <dbReference type="NCBI Taxonomy" id="2733571"/>
    <lineage>
        <taxon>Bacteria</taxon>
        <taxon>Bacillati</taxon>
        <taxon>Actinomycetota</taxon>
        <taxon>Actinomycetes</taxon>
        <taxon>Actinomycetales</taxon>
        <taxon>Actinomycetaceae</taxon>
        <taxon>Trueperella</taxon>
    </lineage>
</organism>
<feature type="transmembrane region" description="Helical" evidence="11">
    <location>
        <begin position="307"/>
        <end position="326"/>
    </location>
</feature>
<dbReference type="InterPro" id="IPR001516">
    <property type="entry name" value="Proton_antipo_N"/>
</dbReference>
<dbReference type="PANTHER" id="PTHR43373">
    <property type="entry name" value="NA(+)/H(+) ANTIPORTER SUBUNIT"/>
    <property type="match status" value="1"/>
</dbReference>
<evidence type="ECO:0000256" key="11">
    <source>
        <dbReference type="SAM" id="Phobius"/>
    </source>
</evidence>
<feature type="domain" description="NADH-Ubiquinone oxidoreductase (complex I) chain 5 N-terminal" evidence="13">
    <location>
        <begin position="62"/>
        <end position="107"/>
    </location>
</feature>
<feature type="transmembrane region" description="Helical" evidence="11">
    <location>
        <begin position="567"/>
        <end position="588"/>
    </location>
</feature>
<evidence type="ECO:0000256" key="2">
    <source>
        <dbReference type="ARBA" id="ARBA00022448"/>
    </source>
</evidence>
<feature type="transmembrane region" description="Helical" evidence="11">
    <location>
        <begin position="375"/>
        <end position="396"/>
    </location>
</feature>
<dbReference type="EMBL" id="CP063212">
    <property type="protein sequence ID" value="QOR47930.1"/>
    <property type="molecule type" value="Genomic_DNA"/>
</dbReference>
<feature type="domain" description="NADH:quinone oxidoreductase/Mrp antiporter transmembrane" evidence="12">
    <location>
        <begin position="126"/>
        <end position="419"/>
    </location>
</feature>
<dbReference type="PRINTS" id="PR01434">
    <property type="entry name" value="NADHDHGNASE5"/>
</dbReference>
<dbReference type="InterPro" id="IPR025383">
    <property type="entry name" value="MrpA_C/MbhD"/>
</dbReference>
<keyword evidence="2" id="KW-0813">Transport</keyword>
<feature type="transmembrane region" description="Helical" evidence="11">
    <location>
        <begin position="332"/>
        <end position="354"/>
    </location>
</feature>
<dbReference type="Pfam" id="PF04039">
    <property type="entry name" value="MnhB"/>
    <property type="match status" value="1"/>
</dbReference>
<evidence type="ECO:0000256" key="5">
    <source>
        <dbReference type="ARBA" id="ARBA00022692"/>
    </source>
</evidence>
<feature type="domain" description="MrpA C-terminal/MbhD" evidence="15">
    <location>
        <begin position="611"/>
        <end position="675"/>
    </location>
</feature>
<feature type="transmembrane region" description="Helical" evidence="11">
    <location>
        <begin position="866"/>
        <end position="885"/>
    </location>
</feature>
<dbReference type="Gene3D" id="1.20.120.1200">
    <property type="entry name" value="NADH-ubiquinone/plastoquinone oxidoreductase chain 6, subunit NuoJ"/>
    <property type="match status" value="1"/>
</dbReference>
<feature type="transmembrane region" description="Helical" evidence="11">
    <location>
        <begin position="128"/>
        <end position="149"/>
    </location>
</feature>
<dbReference type="InterPro" id="IPR046806">
    <property type="entry name" value="MrpA_C/MbhE"/>
</dbReference>
<dbReference type="GO" id="GO:0005886">
    <property type="term" value="C:plasma membrane"/>
    <property type="evidence" value="ECO:0007669"/>
    <property type="project" value="UniProtKB-SubCell"/>
</dbReference>
<sequence length="1066" mass="112890">MLIVLAAFVIGAIVAPMVMRLGRRGYMYLSLIPALSFGYLLTLVPAVMDGDFPGGRFAWVPQLNLVLTFRIDHLAWVMSLIVTGVGAAVLFYCARYFSASAQGMGRFAGIFMAFAGAMAGLVTTDNTLALYLFWELTSVFSFLLIGFNYDKRSSRRAAMQAFIVTTAGGLAMLVGIMVLGVIPGGSFAISELVASAHAGQLGVAAIAAESTPSVVVSTAVALVLVGAMAKSAIVPFHFWLPAAMAAPTPTSAYLHAAAMVKAGVYLVARLAPGFSDEPVWRYMIVAGGVGTMLIGGYRALKQYDLKLVLAFGTVSQLGLIMLMVGYGTPAMLLAGLGMLVAHAMFKSTLFLAVGQVDWATGTRDLRQLSGVGRKIPMTAAAAAVAGMSMAGLPGFAGFVAKEAALHALIGGDLIATATWVAIAAGSVLTVAYTLRFWWGAFAAKPGVEETEVSRRSWIMTGPVLVLASGSLVFGLGAHLLDAVFAPHARQLPGEPGHLVAWPGLGLPFVVTLVILTLGVGLFAGRARIEPFISREFPVAAETAYHRMILGLDSLSGRATALTQRGSLPAYLSMIFTFTALAVLAAVALGDWTPRLPVRPYDSVAQAVVAALTILAAVLGARARQRLKAVLLMGISGYGVALIYELYGAPDLALTQVLVDTMTLVVFILVLRRLPQYFSHRPLRGSRWWRLAVAAGFGAMTALLGVVAAGARVHAPIAIDFHDEAYVYGYGKNIVNVTLVDIRAWDTFGEISVVVACAIGISSLLFIRDRGGRTDRFRNLRTPATSVAGQIVRSTHDLGGPTWRRVRARAIESSVTAPGRNRRWLEGSDQLPFWRRSVIVEVGTRLIFHTILAVSLFFLFAGHNAPGGGFAGGLLAGIALVLRYVAGGRYELGATVPLHPGHLMGTGLSIAGLAALIPVALGGTILQSAKIEFVTWGFGDVKIATAIFFDIGVYLVVVGLVLDILRSLGAEIDRHGEIEGFEDEEVEIRPSADSRREMTDAEQARAFDDVVSAPPTLHTGSEPGTRQEPQASPSRPGEVDPKTGLTTVAIDPATTSTLIMIDEEADK</sequence>
<proteinExistence type="predicted"/>
<evidence type="ECO:0000313" key="17">
    <source>
        <dbReference type="EMBL" id="QOR47930.1"/>
    </source>
</evidence>
<feature type="domain" description="Na+/H+ antiporter MnhB subunit-related protein" evidence="14">
    <location>
        <begin position="838"/>
        <end position="961"/>
    </location>
</feature>
<feature type="transmembrane region" description="Helical" evidence="11">
    <location>
        <begin position="416"/>
        <end position="437"/>
    </location>
</feature>
<dbReference type="PANTHER" id="PTHR43373:SF1">
    <property type="entry name" value="NA(+)_H(+) ANTIPORTER SUBUNIT A"/>
    <property type="match status" value="1"/>
</dbReference>
<evidence type="ECO:0000256" key="8">
    <source>
        <dbReference type="ARBA" id="ARBA00023136"/>
    </source>
</evidence>
<feature type="region of interest" description="Disordered" evidence="10">
    <location>
        <begin position="1007"/>
        <end position="1050"/>
    </location>
</feature>
<feature type="transmembrane region" description="Helical" evidence="11">
    <location>
        <begin position="906"/>
        <end position="925"/>
    </location>
</feature>
<evidence type="ECO:0000313" key="18">
    <source>
        <dbReference type="Proteomes" id="UP000594961"/>
    </source>
</evidence>
<dbReference type="AlphaFoldDB" id="A0A7M1R0X8"/>
<evidence type="ECO:0000259" key="14">
    <source>
        <dbReference type="Pfam" id="PF04039"/>
    </source>
</evidence>
<keyword evidence="5 9" id="KW-0812">Transmembrane</keyword>
<keyword evidence="8 11" id="KW-0472">Membrane</keyword>
<evidence type="ECO:0000259" key="13">
    <source>
        <dbReference type="Pfam" id="PF00662"/>
    </source>
</evidence>
<keyword evidence="7" id="KW-0406">Ion transport</keyword>
<dbReference type="InterPro" id="IPR042106">
    <property type="entry name" value="Nuo/plastoQ_OxRdtase_6_NuoJ"/>
</dbReference>
<evidence type="ECO:0000259" key="12">
    <source>
        <dbReference type="Pfam" id="PF00361"/>
    </source>
</evidence>
<feature type="transmembrane region" description="Helical" evidence="11">
    <location>
        <begin position="161"/>
        <end position="182"/>
    </location>
</feature>
<evidence type="ECO:0000259" key="15">
    <source>
        <dbReference type="Pfam" id="PF13244"/>
    </source>
</evidence>
<name>A0A7M1R0X8_9ACTO</name>
<evidence type="ECO:0000256" key="4">
    <source>
        <dbReference type="ARBA" id="ARBA00022475"/>
    </source>
</evidence>
<protein>
    <submittedName>
        <fullName evidence="17">Na+/H+ antiporter subunit A</fullName>
    </submittedName>
</protein>
<dbReference type="Proteomes" id="UP000594961">
    <property type="component" value="Chromosome"/>
</dbReference>
<feature type="compositionally biased region" description="Polar residues" evidence="10">
    <location>
        <begin position="1017"/>
        <end position="1032"/>
    </location>
</feature>
<dbReference type="Pfam" id="PF20501">
    <property type="entry name" value="MbhE"/>
    <property type="match status" value="1"/>
</dbReference>
<dbReference type="InterPro" id="IPR007182">
    <property type="entry name" value="MnhB"/>
</dbReference>
<feature type="transmembrane region" description="Helical" evidence="11">
    <location>
        <begin position="945"/>
        <end position="964"/>
    </location>
</feature>
<feature type="transmembrane region" description="Helical" evidence="11">
    <location>
        <begin position="104"/>
        <end position="122"/>
    </location>
</feature>
<dbReference type="Pfam" id="PF13244">
    <property type="entry name" value="MbhD"/>
    <property type="match status" value="1"/>
</dbReference>
<evidence type="ECO:0000256" key="6">
    <source>
        <dbReference type="ARBA" id="ARBA00022989"/>
    </source>
</evidence>
<keyword evidence="3" id="KW-0050">Antiport</keyword>
<dbReference type="Pfam" id="PF00361">
    <property type="entry name" value="Proton_antipo_M"/>
    <property type="match status" value="1"/>
</dbReference>
<evidence type="ECO:0000259" key="16">
    <source>
        <dbReference type="Pfam" id="PF20501"/>
    </source>
</evidence>